<dbReference type="PANTHER" id="PTHR13778:SF47">
    <property type="entry name" value="LIPOPOLYSACCHARIDE 1,3-GALACTOSYLTRANSFERASE"/>
    <property type="match status" value="1"/>
</dbReference>
<dbReference type="AlphaFoldDB" id="A0A4J1S6G1"/>
<keyword evidence="3" id="KW-0479">Metal-binding</keyword>
<dbReference type="Gene3D" id="3.90.550.10">
    <property type="entry name" value="Spore Coat Polysaccharide Biosynthesis Protein SpsA, Chain A"/>
    <property type="match status" value="1"/>
</dbReference>
<sequence length="404" mass="47233">MNTKSIVFNADNKYVDKLETVIKSICCHNDCLKFYVFNDDISSEWFLMMNKRLKTIQSEIVNVKIVDHILKKFHLPLKNLSYATFFRYFIPNFVKESRALYLDSDIIVTGSLDYLFDIELDGYALAAVEDSFGDVPSNNFNAGVLLVDVDSWRDEDASTKLLELTNQYHETAYGDQGILNMLFHERWKKLDRTFNFMVGMDSIAHIEGNHKWYEISELKNGDLPSVIHYTGVKPWEIISNNRFREVWWFYNLLEWSDILLRKDIISRSFEELVYSPKAHTAIFTASCEMEHVEYLIENLPEVHFSILAHTYFASSVVALLRYSNVTIYPCFSPFDYRKILDNLDFYLDINHYKEVDNIVSVVQQLSKPIFTFENTSHDIGNQTNIFSSTEPNKMVEAIRQFIGE</sequence>
<dbReference type="GO" id="GO:0046872">
    <property type="term" value="F:metal ion binding"/>
    <property type="evidence" value="ECO:0007669"/>
    <property type="project" value="UniProtKB-KW"/>
</dbReference>
<dbReference type="InterPro" id="IPR050748">
    <property type="entry name" value="Glycosyltrans_8_dom-fam"/>
</dbReference>
<reference evidence="4" key="1">
    <citation type="submission" date="2019-04" db="EMBL/GenBank/DDBJ databases">
        <authorList>
            <consortium name="Pathogen Informatics"/>
        </authorList>
    </citation>
    <scope>NUCLEOTIDE SEQUENCE</scope>
    <source>
        <strain evidence="4">GPSC156</strain>
    </source>
</reference>
<gene>
    <name evidence="4" type="primary">gspA_3</name>
    <name evidence="4" type="ORF">SAMEA2796746_00440</name>
</gene>
<proteinExistence type="predicted"/>
<dbReference type="InterPro" id="IPR029044">
    <property type="entry name" value="Nucleotide-diphossugar_trans"/>
</dbReference>
<dbReference type="SUPFAM" id="SSF53448">
    <property type="entry name" value="Nucleotide-diphospho-sugar transferases"/>
    <property type="match status" value="1"/>
</dbReference>
<evidence type="ECO:0000256" key="1">
    <source>
        <dbReference type="ARBA" id="ARBA00022676"/>
    </source>
</evidence>
<keyword evidence="1" id="KW-0328">Glycosyltransferase</keyword>
<dbReference type="CDD" id="cd04194">
    <property type="entry name" value="GT8_A4GalT_like"/>
    <property type="match status" value="1"/>
</dbReference>
<name>A0A4J1S6G1_STREE</name>
<organism evidence="4">
    <name type="scientific">Streptococcus pneumoniae</name>
    <dbReference type="NCBI Taxonomy" id="1313"/>
    <lineage>
        <taxon>Bacteria</taxon>
        <taxon>Bacillati</taxon>
        <taxon>Bacillota</taxon>
        <taxon>Bacilli</taxon>
        <taxon>Lactobacillales</taxon>
        <taxon>Streptococcaceae</taxon>
        <taxon>Streptococcus</taxon>
    </lineage>
</organism>
<protein>
    <submittedName>
        <fullName evidence="4">Glycosyltransferase</fullName>
    </submittedName>
</protein>
<evidence type="ECO:0000313" key="4">
    <source>
        <dbReference type="EMBL" id="VNP15193.1"/>
    </source>
</evidence>
<evidence type="ECO:0000256" key="2">
    <source>
        <dbReference type="ARBA" id="ARBA00022679"/>
    </source>
</evidence>
<dbReference type="Pfam" id="PF01501">
    <property type="entry name" value="Glyco_transf_8"/>
    <property type="match status" value="1"/>
</dbReference>
<dbReference type="InterPro" id="IPR002495">
    <property type="entry name" value="Glyco_trans_8"/>
</dbReference>
<keyword evidence="2 4" id="KW-0808">Transferase</keyword>
<accession>A0A4J1S6G1</accession>
<dbReference type="EMBL" id="CAATGA010000002">
    <property type="protein sequence ID" value="VNP15193.1"/>
    <property type="molecule type" value="Genomic_DNA"/>
</dbReference>
<dbReference type="PANTHER" id="PTHR13778">
    <property type="entry name" value="GLYCOSYLTRANSFERASE 8 DOMAIN-CONTAINING PROTEIN"/>
    <property type="match status" value="1"/>
</dbReference>
<evidence type="ECO:0000256" key="3">
    <source>
        <dbReference type="ARBA" id="ARBA00022723"/>
    </source>
</evidence>
<dbReference type="GO" id="GO:0016757">
    <property type="term" value="F:glycosyltransferase activity"/>
    <property type="evidence" value="ECO:0007669"/>
    <property type="project" value="UniProtKB-KW"/>
</dbReference>